<keyword evidence="1" id="KW-0805">Transcription regulation</keyword>
<keyword evidence="5" id="KW-1185">Reference proteome</keyword>
<keyword evidence="4" id="KW-0456">Lyase</keyword>
<dbReference type="InterPro" id="IPR018060">
    <property type="entry name" value="HTH_AraC"/>
</dbReference>
<dbReference type="InterPro" id="IPR002818">
    <property type="entry name" value="DJ-1/PfpI"/>
</dbReference>
<dbReference type="Pfam" id="PF12833">
    <property type="entry name" value="HTH_18"/>
    <property type="match status" value="1"/>
</dbReference>
<dbReference type="Gene3D" id="1.10.10.60">
    <property type="entry name" value="Homeodomain-like"/>
    <property type="match status" value="1"/>
</dbReference>
<dbReference type="CDD" id="cd03137">
    <property type="entry name" value="GATase1_AraC_1"/>
    <property type="match status" value="1"/>
</dbReference>
<dbReference type="SUPFAM" id="SSF52317">
    <property type="entry name" value="Class I glutamine amidotransferase-like"/>
    <property type="match status" value="1"/>
</dbReference>
<evidence type="ECO:0000256" key="2">
    <source>
        <dbReference type="ARBA" id="ARBA00023163"/>
    </source>
</evidence>
<evidence type="ECO:0000313" key="4">
    <source>
        <dbReference type="EMBL" id="CAA0127095.1"/>
    </source>
</evidence>
<gene>
    <name evidence="4" type="primary">inhA_3</name>
    <name evidence="4" type="ORF">AELLOGFF_05099</name>
</gene>
<dbReference type="SMART" id="SM00342">
    <property type="entry name" value="HTH_ARAC"/>
    <property type="match status" value="1"/>
</dbReference>
<dbReference type="PANTHER" id="PTHR43130:SF3">
    <property type="entry name" value="HTH-TYPE TRANSCRIPTIONAL REGULATOR RV1931C"/>
    <property type="match status" value="1"/>
</dbReference>
<dbReference type="Pfam" id="PF01965">
    <property type="entry name" value="DJ-1_PfpI"/>
    <property type="match status" value="1"/>
</dbReference>
<dbReference type="AlphaFoldDB" id="A0A5S9R1C6"/>
<reference evidence="4 5" key="1">
    <citation type="submission" date="2019-11" db="EMBL/GenBank/DDBJ databases">
        <authorList>
            <person name="Holert J."/>
        </authorList>
    </citation>
    <scope>NUCLEOTIDE SEQUENCE [LARGE SCALE GENOMIC DNA]</scope>
    <source>
        <strain evidence="4">BC8_1</strain>
    </source>
</reference>
<dbReference type="PROSITE" id="PS01124">
    <property type="entry name" value="HTH_ARAC_FAMILY_2"/>
    <property type="match status" value="1"/>
</dbReference>
<dbReference type="GO" id="GO:0050549">
    <property type="term" value="F:cyclohexyl-isocyanide hydratase activity"/>
    <property type="evidence" value="ECO:0007669"/>
    <property type="project" value="UniProtKB-EC"/>
</dbReference>
<dbReference type="SUPFAM" id="SSF46689">
    <property type="entry name" value="Homeodomain-like"/>
    <property type="match status" value="1"/>
</dbReference>
<proteinExistence type="predicted"/>
<dbReference type="Gene3D" id="3.40.50.880">
    <property type="match status" value="1"/>
</dbReference>
<accession>A0A5S9R1C6</accession>
<organism evidence="4 5">
    <name type="scientific">Mycolicibacterium vanbaalenii</name>
    <name type="common">Mycobacterium vanbaalenii</name>
    <dbReference type="NCBI Taxonomy" id="110539"/>
    <lineage>
        <taxon>Bacteria</taxon>
        <taxon>Bacillati</taxon>
        <taxon>Actinomycetota</taxon>
        <taxon>Actinomycetes</taxon>
        <taxon>Mycobacteriales</taxon>
        <taxon>Mycobacteriaceae</taxon>
        <taxon>Mycolicibacterium</taxon>
    </lineage>
</organism>
<protein>
    <submittedName>
        <fullName evidence="4">Isonitrile hydratase</fullName>
        <ecNumber evidence="4">4.2.1.103</ecNumber>
    </submittedName>
</protein>
<dbReference type="InterPro" id="IPR009057">
    <property type="entry name" value="Homeodomain-like_sf"/>
</dbReference>
<sequence length="305" mass="32145">MLVFDGVRTLDVTGPLEVFDVARTLGCGYSVGLYSTTGSSSIRCSSGLSLDAAPVSALPSRLDTLVVPGGDSLVAEGVPQHLQAVIRAHAPRASRIAAVCAGSFALAAAGLLDGRRATTHWRHLDTFAARHPSTIIDRDSVYTHDGAIWTSAGVAAGIDLALALVSDDYGTGMAQEISKDMVVLSRRMEGDPQISVAARTPRPKHPELDRLLATVNAEPAGHYELDTVAARLGISPRHLARLFKAQVGVTLRQYVQEVRLENAVSLVLAGESFHAAAQRSGLSCGARVRDHFAAHRIPHATAPGA</sequence>
<evidence type="ECO:0000313" key="5">
    <source>
        <dbReference type="Proteomes" id="UP000430146"/>
    </source>
</evidence>
<dbReference type="EMBL" id="CACSIP010000028">
    <property type="protein sequence ID" value="CAA0127095.1"/>
    <property type="molecule type" value="Genomic_DNA"/>
</dbReference>
<dbReference type="GO" id="GO:0003700">
    <property type="term" value="F:DNA-binding transcription factor activity"/>
    <property type="evidence" value="ECO:0007669"/>
    <property type="project" value="InterPro"/>
</dbReference>
<dbReference type="Proteomes" id="UP000430146">
    <property type="component" value="Unassembled WGS sequence"/>
</dbReference>
<keyword evidence="2" id="KW-0804">Transcription</keyword>
<feature type="domain" description="HTH araC/xylS-type" evidence="3">
    <location>
        <begin position="209"/>
        <end position="292"/>
    </location>
</feature>
<dbReference type="PANTHER" id="PTHR43130">
    <property type="entry name" value="ARAC-FAMILY TRANSCRIPTIONAL REGULATOR"/>
    <property type="match status" value="1"/>
</dbReference>
<name>A0A5S9R1C6_MYCVN</name>
<dbReference type="EC" id="4.2.1.103" evidence="4"/>
<dbReference type="InterPro" id="IPR029062">
    <property type="entry name" value="Class_I_gatase-like"/>
</dbReference>
<dbReference type="GO" id="GO:0043565">
    <property type="term" value="F:sequence-specific DNA binding"/>
    <property type="evidence" value="ECO:0007669"/>
    <property type="project" value="InterPro"/>
</dbReference>
<dbReference type="InterPro" id="IPR052158">
    <property type="entry name" value="INH-QAR"/>
</dbReference>
<evidence type="ECO:0000256" key="1">
    <source>
        <dbReference type="ARBA" id="ARBA00023015"/>
    </source>
</evidence>
<evidence type="ECO:0000259" key="3">
    <source>
        <dbReference type="PROSITE" id="PS01124"/>
    </source>
</evidence>